<keyword evidence="4 5" id="KW-0269">Exonuclease</keyword>
<dbReference type="RefSeq" id="WP_123770649.1">
    <property type="nucleotide sequence ID" value="NZ_RKQN01000003.1"/>
</dbReference>
<keyword evidence="2 5" id="KW-0540">Nuclease</keyword>
<dbReference type="GO" id="GO:0005737">
    <property type="term" value="C:cytoplasm"/>
    <property type="evidence" value="ECO:0007669"/>
    <property type="project" value="UniProtKB-SubCell"/>
</dbReference>
<keyword evidence="1 5" id="KW-0963">Cytoplasm</keyword>
<evidence type="ECO:0000256" key="3">
    <source>
        <dbReference type="ARBA" id="ARBA00022801"/>
    </source>
</evidence>
<keyword evidence="11" id="KW-1185">Reference proteome</keyword>
<dbReference type="AlphaFoldDB" id="A0A3N4VTD8"/>
<evidence type="ECO:0000259" key="8">
    <source>
        <dbReference type="Pfam" id="PF02601"/>
    </source>
</evidence>
<dbReference type="PANTHER" id="PTHR30008:SF0">
    <property type="entry name" value="EXODEOXYRIBONUCLEASE 7 LARGE SUBUNIT"/>
    <property type="match status" value="1"/>
</dbReference>
<comment type="function">
    <text evidence="5">Bidirectionally degrades single-stranded DNA into large acid-insoluble oligonucleotides, which are then degraded further into small acid-soluble oligonucleotides.</text>
</comment>
<keyword evidence="3 5" id="KW-0378">Hydrolase</keyword>
<feature type="domain" description="Exonuclease VII large subunit C-terminal" evidence="8">
    <location>
        <begin position="126"/>
        <end position="439"/>
    </location>
</feature>
<comment type="caution">
    <text evidence="10">The sequence shown here is derived from an EMBL/GenBank/DDBJ whole genome shotgun (WGS) entry which is preliminary data.</text>
</comment>
<dbReference type="PANTHER" id="PTHR30008">
    <property type="entry name" value="EXODEOXYRIBONUCLEASE 7 LARGE SUBUNIT"/>
    <property type="match status" value="1"/>
</dbReference>
<evidence type="ECO:0000313" key="11">
    <source>
        <dbReference type="Proteomes" id="UP000269708"/>
    </source>
</evidence>
<evidence type="ECO:0000256" key="2">
    <source>
        <dbReference type="ARBA" id="ARBA00022722"/>
    </source>
</evidence>
<dbReference type="Pfam" id="PF02601">
    <property type="entry name" value="Exonuc_VII_L"/>
    <property type="match status" value="1"/>
</dbReference>
<protein>
    <recommendedName>
        <fullName evidence="5">Exodeoxyribonuclease 7 large subunit</fullName>
        <ecNumber evidence="5">3.1.11.6</ecNumber>
    </recommendedName>
    <alternativeName>
        <fullName evidence="5">Exodeoxyribonuclease VII large subunit</fullName>
        <shortName evidence="5">Exonuclease VII large subunit</shortName>
    </alternativeName>
</protein>
<dbReference type="GO" id="GO:0009318">
    <property type="term" value="C:exodeoxyribonuclease VII complex"/>
    <property type="evidence" value="ECO:0007669"/>
    <property type="project" value="UniProtKB-UniRule"/>
</dbReference>
<evidence type="ECO:0000256" key="5">
    <source>
        <dbReference type="HAMAP-Rule" id="MF_00378"/>
    </source>
</evidence>
<comment type="similarity">
    <text evidence="5 6">Belongs to the XseA family.</text>
</comment>
<evidence type="ECO:0000256" key="1">
    <source>
        <dbReference type="ARBA" id="ARBA00022490"/>
    </source>
</evidence>
<comment type="subcellular location">
    <subcellularLocation>
        <location evidence="5 6">Cytoplasm</location>
    </subcellularLocation>
</comment>
<proteinExistence type="inferred from homology"/>
<keyword evidence="7" id="KW-0175">Coiled coil</keyword>
<dbReference type="GO" id="GO:0003676">
    <property type="term" value="F:nucleic acid binding"/>
    <property type="evidence" value="ECO:0007669"/>
    <property type="project" value="InterPro"/>
</dbReference>
<sequence length="451" mass="49820">MPAASPEHVLTPSQLNTLARDLLEGAFPSVWVEGELGNVSRPSSGHLYFTLKDERAQVRCAMFRPKSTWLRFQPREGLRVLARGRLTLYEARGDYQLVLDHMEEAGEGALRRAFEDLKAKLAAEGLFDAARKRPLPHYVRRLGVLTSPTGAAVRDVLSVLARRFPLVEAEVLPVPVQGDGAAAQIVAMLQRAAASGRYDALLLARGGGSLEDLWAFNDERLARAIAACPVPVVSAVGHETDFSLSDFAADVRAPTPSVAAELLVPHRDDLLRRLHALQARLRTLQAQRLRQAMQRADRAALRLNALRPRARLDLLCRRQAEALRRLDAAWRRRLEAERARLRHAGAVLRAAHPQRRLARLRERLGAVSARPQAAVARRLAHDALRLRALARSLEAVSPLATVARGYSILQREDGHVVRSAHEVAPGERLRARLADGRLALRVESGEEDAAT</sequence>
<evidence type="ECO:0000256" key="6">
    <source>
        <dbReference type="RuleBase" id="RU004355"/>
    </source>
</evidence>
<feature type="domain" description="OB-fold nucleic acid binding" evidence="9">
    <location>
        <begin position="13"/>
        <end position="103"/>
    </location>
</feature>
<dbReference type="NCBIfam" id="TIGR00237">
    <property type="entry name" value="xseA"/>
    <property type="match status" value="1"/>
</dbReference>
<evidence type="ECO:0000259" key="9">
    <source>
        <dbReference type="Pfam" id="PF13742"/>
    </source>
</evidence>
<dbReference type="Proteomes" id="UP000269708">
    <property type="component" value="Unassembled WGS sequence"/>
</dbReference>
<dbReference type="HAMAP" id="MF_00378">
    <property type="entry name" value="Exonuc_7_L"/>
    <property type="match status" value="1"/>
</dbReference>
<dbReference type="EMBL" id="RKQN01000003">
    <property type="protein sequence ID" value="RPE77070.1"/>
    <property type="molecule type" value="Genomic_DNA"/>
</dbReference>
<evidence type="ECO:0000256" key="4">
    <source>
        <dbReference type="ARBA" id="ARBA00022839"/>
    </source>
</evidence>
<dbReference type="GO" id="GO:0008855">
    <property type="term" value="F:exodeoxyribonuclease VII activity"/>
    <property type="evidence" value="ECO:0007669"/>
    <property type="project" value="UniProtKB-UniRule"/>
</dbReference>
<dbReference type="CDD" id="cd04489">
    <property type="entry name" value="ExoVII_LU_OBF"/>
    <property type="match status" value="1"/>
</dbReference>
<dbReference type="InterPro" id="IPR003753">
    <property type="entry name" value="Exonuc_VII_L"/>
</dbReference>
<dbReference type="Pfam" id="PF13742">
    <property type="entry name" value="tRNA_anti_2"/>
    <property type="match status" value="1"/>
</dbReference>
<accession>A0A3N4VTD8</accession>
<dbReference type="EC" id="3.1.11.6" evidence="5"/>
<dbReference type="InterPro" id="IPR020579">
    <property type="entry name" value="Exonuc_VII_lsu_C"/>
</dbReference>
<feature type="coiled-coil region" evidence="7">
    <location>
        <begin position="267"/>
        <end position="306"/>
    </location>
</feature>
<dbReference type="InterPro" id="IPR025824">
    <property type="entry name" value="OB-fold_nuc-bd_dom"/>
</dbReference>
<evidence type="ECO:0000256" key="7">
    <source>
        <dbReference type="SAM" id="Coils"/>
    </source>
</evidence>
<dbReference type="GO" id="GO:0006308">
    <property type="term" value="P:DNA catabolic process"/>
    <property type="evidence" value="ECO:0007669"/>
    <property type="project" value="UniProtKB-UniRule"/>
</dbReference>
<gene>
    <name evidence="5" type="primary">xseA</name>
    <name evidence="10" type="ORF">EDC50_2326</name>
</gene>
<name>A0A3N4VTD8_9GAMM</name>
<comment type="catalytic activity">
    <reaction evidence="5 6">
        <text>Exonucleolytic cleavage in either 5'- to 3'- or 3'- to 5'-direction to yield nucleoside 5'-phosphates.</text>
        <dbReference type="EC" id="3.1.11.6"/>
    </reaction>
</comment>
<comment type="subunit">
    <text evidence="5">Heterooligomer composed of large and small subunits.</text>
</comment>
<reference evidence="10 11" key="1">
    <citation type="submission" date="2018-11" db="EMBL/GenBank/DDBJ databases">
        <title>Genomic Encyclopedia of Type Strains, Phase IV (KMG-IV): sequencing the most valuable type-strain genomes for metagenomic binning, comparative biology and taxonomic classification.</title>
        <authorList>
            <person name="Goeker M."/>
        </authorList>
    </citation>
    <scope>NUCLEOTIDE SEQUENCE [LARGE SCALE GENOMIC DNA]</scope>
    <source>
        <strain evidence="10 11">DSM 25623</strain>
    </source>
</reference>
<organism evidence="10 11">
    <name type="scientific">Vulcaniibacterium tengchongense</name>
    <dbReference type="NCBI Taxonomy" id="1273429"/>
    <lineage>
        <taxon>Bacteria</taxon>
        <taxon>Pseudomonadati</taxon>
        <taxon>Pseudomonadota</taxon>
        <taxon>Gammaproteobacteria</taxon>
        <taxon>Lysobacterales</taxon>
        <taxon>Lysobacteraceae</taxon>
        <taxon>Vulcaniibacterium</taxon>
    </lineage>
</organism>
<evidence type="ECO:0000313" key="10">
    <source>
        <dbReference type="EMBL" id="RPE77070.1"/>
    </source>
</evidence>